<keyword evidence="5 9" id="KW-0805">Transcription regulation</keyword>
<evidence type="ECO:0000256" key="8">
    <source>
        <dbReference type="ARBA" id="ARBA00023242"/>
    </source>
</evidence>
<keyword evidence="4" id="KW-0156">Chromatin regulator</keyword>
<organism evidence="11">
    <name type="scientific">Culex pipiens</name>
    <name type="common">House mosquito</name>
    <dbReference type="NCBI Taxonomy" id="7175"/>
    <lineage>
        <taxon>Eukaryota</taxon>
        <taxon>Metazoa</taxon>
        <taxon>Ecdysozoa</taxon>
        <taxon>Arthropoda</taxon>
        <taxon>Hexapoda</taxon>
        <taxon>Insecta</taxon>
        <taxon>Pterygota</taxon>
        <taxon>Neoptera</taxon>
        <taxon>Endopterygota</taxon>
        <taxon>Diptera</taxon>
        <taxon>Nematocera</taxon>
        <taxon>Culicoidea</taxon>
        <taxon>Culicidae</taxon>
        <taxon>Culicinae</taxon>
        <taxon>Culicini</taxon>
        <taxon>Culex</taxon>
        <taxon>Culex</taxon>
    </lineage>
</organism>
<dbReference type="AlphaFoldDB" id="A0A8D8J990"/>
<accession>A0A8D8J990</accession>
<evidence type="ECO:0000256" key="1">
    <source>
        <dbReference type="ARBA" id="ARBA00004123"/>
    </source>
</evidence>
<comment type="subcellular location">
    <subcellularLocation>
        <location evidence="1">Nucleus</location>
    </subcellularLocation>
</comment>
<dbReference type="PANTHER" id="PTHR13476">
    <property type="entry name" value="CHROMATIN MODIFICATION-RELATED PROTEIN MEAF6"/>
    <property type="match status" value="1"/>
</dbReference>
<name>A0A8D8J990_CULPI</name>
<proteinExistence type="inferred from homology"/>
<dbReference type="GO" id="GO:0006325">
    <property type="term" value="P:chromatin organization"/>
    <property type="evidence" value="ECO:0007669"/>
    <property type="project" value="UniProtKB-KW"/>
</dbReference>
<reference evidence="11" key="1">
    <citation type="submission" date="2021-05" db="EMBL/GenBank/DDBJ databases">
        <authorList>
            <person name="Alioto T."/>
            <person name="Alioto T."/>
            <person name="Gomez Garrido J."/>
        </authorList>
    </citation>
    <scope>NUCLEOTIDE SEQUENCE</scope>
</reference>
<dbReference type="EMBL" id="HBUE01170741">
    <property type="protein sequence ID" value="CAG6514972.1"/>
    <property type="molecule type" value="Transcribed_RNA"/>
</dbReference>
<feature type="region of interest" description="Disordered" evidence="10">
    <location>
        <begin position="151"/>
        <end position="218"/>
    </location>
</feature>
<feature type="compositionally biased region" description="Basic and acidic residues" evidence="10">
    <location>
        <begin position="103"/>
        <end position="112"/>
    </location>
</feature>
<feature type="compositionally biased region" description="Low complexity" evidence="10">
    <location>
        <begin position="201"/>
        <end position="212"/>
    </location>
</feature>
<evidence type="ECO:0000256" key="9">
    <source>
        <dbReference type="RuleBase" id="RU368022"/>
    </source>
</evidence>
<dbReference type="InterPro" id="IPR015418">
    <property type="entry name" value="Eaf6"/>
</dbReference>
<comment type="similarity">
    <text evidence="2 9">Belongs to the EAF6 family.</text>
</comment>
<keyword evidence="8" id="KW-0539">Nucleus</keyword>
<dbReference type="EMBL" id="HBUE01276138">
    <property type="protein sequence ID" value="CAG6566461.1"/>
    <property type="molecule type" value="Transcribed_RNA"/>
</dbReference>
<evidence type="ECO:0000256" key="6">
    <source>
        <dbReference type="ARBA" id="ARBA00023054"/>
    </source>
</evidence>
<feature type="compositionally biased region" description="Polar residues" evidence="10">
    <location>
        <begin position="172"/>
        <end position="183"/>
    </location>
</feature>
<dbReference type="EMBL" id="HBUE01170743">
    <property type="protein sequence ID" value="CAG6514974.1"/>
    <property type="molecule type" value="Transcribed_RNA"/>
</dbReference>
<keyword evidence="7 9" id="KW-0804">Transcription</keyword>
<evidence type="ECO:0000313" key="11">
    <source>
        <dbReference type="EMBL" id="CAG6566463.1"/>
    </source>
</evidence>
<keyword evidence="6" id="KW-0175">Coiled coil</keyword>
<sequence length="218" mass="23626">MSTKSSNSLDTRAELAELVKRKAEISETLANLERQIYAFEGSYLEDTQLYGNIIRGWDRYLTTNKTTNSKADKRNRKFKEAERLFSKSSITSMAAVSGLVDPNDAKHDRNGSESDSMTNDDSSDNQIGAINSNSSLGSAHDNTLKNAAVSKSLNSSKSSAIEKSTSFLTRPATPTDTPNTSTAALAKEVSTPSSTAKHKANVGSVKKSNSSNKKVRHR</sequence>
<feature type="region of interest" description="Disordered" evidence="10">
    <location>
        <begin position="96"/>
        <end position="139"/>
    </location>
</feature>
<dbReference type="EMBL" id="HBUE01042838">
    <property type="protein sequence ID" value="CAG6461442.1"/>
    <property type="molecule type" value="Transcribed_RNA"/>
</dbReference>
<dbReference type="EMBL" id="HBUE01276140">
    <property type="protein sequence ID" value="CAG6566463.1"/>
    <property type="molecule type" value="Transcribed_RNA"/>
</dbReference>
<feature type="compositionally biased region" description="Polar residues" evidence="10">
    <location>
        <begin position="125"/>
        <end position="139"/>
    </location>
</feature>
<evidence type="ECO:0000256" key="5">
    <source>
        <dbReference type="ARBA" id="ARBA00023015"/>
    </source>
</evidence>
<evidence type="ECO:0000256" key="3">
    <source>
        <dbReference type="ARBA" id="ARBA00019141"/>
    </source>
</evidence>
<evidence type="ECO:0000256" key="10">
    <source>
        <dbReference type="SAM" id="MobiDB-lite"/>
    </source>
</evidence>
<evidence type="ECO:0000256" key="7">
    <source>
        <dbReference type="ARBA" id="ARBA00023163"/>
    </source>
</evidence>
<evidence type="ECO:0000256" key="4">
    <source>
        <dbReference type="ARBA" id="ARBA00022853"/>
    </source>
</evidence>
<protein>
    <recommendedName>
        <fullName evidence="3">Chromatin modification-related protein MEAF6</fullName>
    </recommendedName>
</protein>
<evidence type="ECO:0000256" key="2">
    <source>
        <dbReference type="ARBA" id="ARBA00010916"/>
    </source>
</evidence>
<feature type="compositionally biased region" description="Low complexity" evidence="10">
    <location>
        <begin position="151"/>
        <end position="166"/>
    </location>
</feature>
<dbReference type="GO" id="GO:0000123">
    <property type="term" value="C:histone acetyltransferase complex"/>
    <property type="evidence" value="ECO:0007669"/>
    <property type="project" value="InterPro"/>
</dbReference>
<dbReference type="Pfam" id="PF09340">
    <property type="entry name" value="NuA4"/>
    <property type="match status" value="1"/>
</dbReference>
<dbReference type="GO" id="GO:0005634">
    <property type="term" value="C:nucleus"/>
    <property type="evidence" value="ECO:0007669"/>
    <property type="project" value="UniProtKB-SubCell"/>
</dbReference>